<dbReference type="AlphaFoldDB" id="A0A6L2NYL3"/>
<evidence type="ECO:0000313" key="1">
    <source>
        <dbReference type="EMBL" id="GEU91216.1"/>
    </source>
</evidence>
<gene>
    <name evidence="1" type="ORF">Tci_063194</name>
</gene>
<reference evidence="1" key="1">
    <citation type="journal article" date="2019" name="Sci. Rep.">
        <title>Draft genome of Tanacetum cinerariifolium, the natural source of mosquito coil.</title>
        <authorList>
            <person name="Yamashiro T."/>
            <person name="Shiraishi A."/>
            <person name="Satake H."/>
            <person name="Nakayama K."/>
        </authorList>
    </citation>
    <scope>NUCLEOTIDE SEQUENCE</scope>
</reference>
<dbReference type="EMBL" id="BKCJ010010356">
    <property type="protein sequence ID" value="GEU91216.1"/>
    <property type="molecule type" value="Genomic_DNA"/>
</dbReference>
<dbReference type="PANTHER" id="PTHR46148:SF59">
    <property type="entry name" value="NUCLEOTIDYLTRANSFERASE, RIBONUCLEASE H"/>
    <property type="match status" value="1"/>
</dbReference>
<sequence length="336" mass="39098">MLKVSLWKGVIYFGKRGKLNPRVHNTFHVSNLKKCLSNEPLAIPLDEIHIDDKLHFVEELVEIMDCEVKRLNQSRIPIVKVRWNSRRGPEFTWEREDLFRKNTIPLNEIISQLPPSIVITTSPPVLPIEDPEEKSVTFSKPLFNSNDDFTSSDDNSLFDEDVPEDNVKIYLNPLFEFDDEYISSDVNPLFDEVIEDIECKDSYDSNLDESTFLVTPLFDSNEDEYFTLGYDVELLLHRDPSISMMSVASILEEFTDEPPLEEYDDLFDLEPKNDDWKKILYDALIDDLMTEDKNFDPGIHEKKILQHMIARILKTLVLMVFRPPELQSFAYGNPIS</sequence>
<organism evidence="1">
    <name type="scientific">Tanacetum cinerariifolium</name>
    <name type="common">Dalmatian daisy</name>
    <name type="synonym">Chrysanthemum cinerariifolium</name>
    <dbReference type="NCBI Taxonomy" id="118510"/>
    <lineage>
        <taxon>Eukaryota</taxon>
        <taxon>Viridiplantae</taxon>
        <taxon>Streptophyta</taxon>
        <taxon>Embryophyta</taxon>
        <taxon>Tracheophyta</taxon>
        <taxon>Spermatophyta</taxon>
        <taxon>Magnoliopsida</taxon>
        <taxon>eudicotyledons</taxon>
        <taxon>Gunneridae</taxon>
        <taxon>Pentapetalae</taxon>
        <taxon>asterids</taxon>
        <taxon>campanulids</taxon>
        <taxon>Asterales</taxon>
        <taxon>Asteraceae</taxon>
        <taxon>Asteroideae</taxon>
        <taxon>Anthemideae</taxon>
        <taxon>Anthemidinae</taxon>
        <taxon>Tanacetum</taxon>
    </lineage>
</organism>
<keyword evidence="1" id="KW-0695">RNA-directed DNA polymerase</keyword>
<comment type="caution">
    <text evidence="1">The sequence shown here is derived from an EMBL/GenBank/DDBJ whole genome shotgun (WGS) entry which is preliminary data.</text>
</comment>
<proteinExistence type="predicted"/>
<accession>A0A6L2NYL3</accession>
<dbReference type="PANTHER" id="PTHR46148">
    <property type="entry name" value="CHROMO DOMAIN-CONTAINING PROTEIN"/>
    <property type="match status" value="1"/>
</dbReference>
<keyword evidence="1" id="KW-0808">Transferase</keyword>
<keyword evidence="1" id="KW-0548">Nucleotidyltransferase</keyword>
<protein>
    <submittedName>
        <fullName evidence="1">Putative reverse transcriptase domain-containing protein</fullName>
    </submittedName>
</protein>
<dbReference type="GO" id="GO:0003964">
    <property type="term" value="F:RNA-directed DNA polymerase activity"/>
    <property type="evidence" value="ECO:0007669"/>
    <property type="project" value="UniProtKB-KW"/>
</dbReference>
<name>A0A6L2NYL3_TANCI</name>